<proteinExistence type="predicted"/>
<evidence type="ECO:0000313" key="2">
    <source>
        <dbReference type="Proteomes" id="UP000245539"/>
    </source>
</evidence>
<protein>
    <submittedName>
        <fullName evidence="1">Uncharacterized protein</fullName>
    </submittedName>
</protein>
<dbReference type="RefSeq" id="WP_109837502.1">
    <property type="nucleotide sequence ID" value="NZ_QGKM01000023.1"/>
</dbReference>
<dbReference type="Proteomes" id="UP000245539">
    <property type="component" value="Unassembled WGS sequence"/>
</dbReference>
<dbReference type="EMBL" id="QGKM01000023">
    <property type="protein sequence ID" value="PWQ97686.1"/>
    <property type="molecule type" value="Genomic_DNA"/>
</dbReference>
<accession>A0A317CGN7</accession>
<name>A0A317CGN7_9GAMM</name>
<dbReference type="AlphaFoldDB" id="A0A317CGN7"/>
<gene>
    <name evidence="1" type="ORF">DKW60_09930</name>
</gene>
<keyword evidence="2" id="KW-1185">Reference proteome</keyword>
<comment type="caution">
    <text evidence="1">The sequence shown here is derived from an EMBL/GenBank/DDBJ whole genome shotgun (WGS) entry which is preliminary data.</text>
</comment>
<reference evidence="1 2" key="1">
    <citation type="submission" date="2018-05" db="EMBL/GenBank/DDBJ databases">
        <title>Leucothrix arctica sp. nov., isolated from Arctic seawater.</title>
        <authorList>
            <person name="Choi A."/>
            <person name="Baek K."/>
        </authorList>
    </citation>
    <scope>NUCLEOTIDE SEQUENCE [LARGE SCALE GENOMIC DNA]</scope>
    <source>
        <strain evidence="1 2">JCM 18388</strain>
    </source>
</reference>
<organism evidence="1 2">
    <name type="scientific">Leucothrix pacifica</name>
    <dbReference type="NCBI Taxonomy" id="1247513"/>
    <lineage>
        <taxon>Bacteria</taxon>
        <taxon>Pseudomonadati</taxon>
        <taxon>Pseudomonadota</taxon>
        <taxon>Gammaproteobacteria</taxon>
        <taxon>Thiotrichales</taxon>
        <taxon>Thiotrichaceae</taxon>
        <taxon>Leucothrix</taxon>
    </lineage>
</organism>
<sequence>MDKVTEITLKSDDKPTVKIKAVQVVFYMAKPSERWCIYKIKRGADAAGYLYLVAGVYNQGSQEILEPEQYKHYHEIVSSPINDKELISLIGIEHEDERGVLDALGIDWERLTLIEYGSD</sequence>
<evidence type="ECO:0000313" key="1">
    <source>
        <dbReference type="EMBL" id="PWQ97686.1"/>
    </source>
</evidence>